<dbReference type="CDD" id="cd19084">
    <property type="entry name" value="AKR_AKR11B1-like"/>
    <property type="match status" value="1"/>
</dbReference>
<sequence length="317" mass="34432">MEITELGRSGLQVSRLAFGGCPMGGHGWGAVSRDDVGNAIQAALAHGLNFFDTADTYGLGEGERTLGKALKGRRDRAVIATKFGVRVEGGRTFYDNSPAWITKALEASLRRLQTDYVDLYQIHYRDGVTPLDDVVAALVDLQQQGKVRHIGLSNVGSSHASELAPHRGRFVSFQDEFSLASRSNEPDIQLLASDFGLSPLTWGSLGQGILSGKYGANSTFGPDDRRSRPIYVNFHGERLQRNLRIVEVLRQLSRDFGKSVPSVAIRWILDSLPGSVAIVGIKNVQQLKANLEALSWSLPLGARADLDAVSDYEGALV</sequence>
<dbReference type="InterPro" id="IPR023210">
    <property type="entry name" value="NADP_OxRdtase_dom"/>
</dbReference>
<dbReference type="GO" id="GO:0005829">
    <property type="term" value="C:cytosol"/>
    <property type="evidence" value="ECO:0007669"/>
    <property type="project" value="TreeGrafter"/>
</dbReference>
<dbReference type="PRINTS" id="PR00069">
    <property type="entry name" value="ALDKETRDTASE"/>
</dbReference>
<dbReference type="InterPro" id="IPR050523">
    <property type="entry name" value="AKR_Detox_Biosynth"/>
</dbReference>
<dbReference type="GO" id="GO:0016491">
    <property type="term" value="F:oxidoreductase activity"/>
    <property type="evidence" value="ECO:0007669"/>
    <property type="project" value="UniProtKB-KW"/>
</dbReference>
<keyword evidence="1" id="KW-0560">Oxidoreductase</keyword>
<evidence type="ECO:0000313" key="3">
    <source>
        <dbReference type="Proteomes" id="UP000188324"/>
    </source>
</evidence>
<evidence type="ECO:0000313" key="2">
    <source>
        <dbReference type="EMBL" id="AQP45761.1"/>
    </source>
</evidence>
<dbReference type="EMBL" id="CP019605">
    <property type="protein sequence ID" value="AQP45761.1"/>
    <property type="molecule type" value="Genomic_DNA"/>
</dbReference>
<evidence type="ECO:0000256" key="1">
    <source>
        <dbReference type="ARBA" id="ARBA00023002"/>
    </source>
</evidence>
<dbReference type="Gene3D" id="3.20.20.100">
    <property type="entry name" value="NADP-dependent oxidoreductase domain"/>
    <property type="match status" value="1"/>
</dbReference>
<accession>A0A1Q2CI25</accession>
<dbReference type="InterPro" id="IPR036812">
    <property type="entry name" value="NAD(P)_OxRdtase_dom_sf"/>
</dbReference>
<dbReference type="RefSeq" id="WP_077343969.1">
    <property type="nucleotide sequence ID" value="NZ_CP019605.1"/>
</dbReference>
<keyword evidence="3" id="KW-1185">Reference proteome</keyword>
<dbReference type="SUPFAM" id="SSF51430">
    <property type="entry name" value="NAD(P)-linked oxidoreductase"/>
    <property type="match status" value="1"/>
</dbReference>
<dbReference type="AlphaFoldDB" id="A0A1Q2CI25"/>
<proteinExistence type="predicted"/>
<dbReference type="PANTHER" id="PTHR43364:SF4">
    <property type="entry name" value="NAD(P)-LINKED OXIDOREDUCTASE SUPERFAMILY PROTEIN"/>
    <property type="match status" value="1"/>
</dbReference>
<reference evidence="2 3" key="1">
    <citation type="journal article" date="2016" name="Int. J. Syst. Evol. Microbiol.">
        <title>Tessaracoccus flavus sp. nov., isolated from the drainage system of a lindane-producing factory.</title>
        <authorList>
            <person name="Kumari R."/>
            <person name="Singh P."/>
            <person name="Schumann P."/>
            <person name="Lal R."/>
        </authorList>
    </citation>
    <scope>NUCLEOTIDE SEQUENCE [LARGE SCALE GENOMIC DNA]</scope>
    <source>
        <strain evidence="2 3">RP1T</strain>
    </source>
</reference>
<gene>
    <name evidence="2" type="ORF">RPIT_13880</name>
</gene>
<name>A0A1Q2CI25_9ACTN</name>
<dbReference type="PANTHER" id="PTHR43364">
    <property type="entry name" value="NADH-SPECIFIC METHYLGLYOXAL REDUCTASE-RELATED"/>
    <property type="match status" value="1"/>
</dbReference>
<dbReference type="KEGG" id="tfl:RPIT_13880"/>
<protein>
    <submittedName>
        <fullName evidence="2">Uncharacterized protein</fullName>
    </submittedName>
</protein>
<dbReference type="OrthoDB" id="3664926at2"/>
<dbReference type="Pfam" id="PF00248">
    <property type="entry name" value="Aldo_ket_red"/>
    <property type="match status" value="1"/>
</dbReference>
<dbReference type="InterPro" id="IPR020471">
    <property type="entry name" value="AKR"/>
</dbReference>
<organism evidence="2 3">
    <name type="scientific">Tessaracoccus flavus</name>
    <dbReference type="NCBI Taxonomy" id="1610493"/>
    <lineage>
        <taxon>Bacteria</taxon>
        <taxon>Bacillati</taxon>
        <taxon>Actinomycetota</taxon>
        <taxon>Actinomycetes</taxon>
        <taxon>Propionibacteriales</taxon>
        <taxon>Propionibacteriaceae</taxon>
        <taxon>Tessaracoccus</taxon>
    </lineage>
</organism>
<dbReference type="Proteomes" id="UP000188324">
    <property type="component" value="Chromosome"/>
</dbReference>
<dbReference type="STRING" id="1610493.RPIT_13880"/>